<dbReference type="PANTHER" id="PTHR33164">
    <property type="entry name" value="TRANSCRIPTIONAL REGULATOR, MARR FAMILY"/>
    <property type="match status" value="1"/>
</dbReference>
<accession>A0A016QTE2</accession>
<dbReference type="GO" id="GO:0006950">
    <property type="term" value="P:response to stress"/>
    <property type="evidence" value="ECO:0007669"/>
    <property type="project" value="TreeGrafter"/>
</dbReference>
<dbReference type="RefSeq" id="WP_034354254.1">
    <property type="nucleotide sequence ID" value="NZ_JHAC01000011.1"/>
</dbReference>
<dbReference type="InterPro" id="IPR036390">
    <property type="entry name" value="WH_DNA-bd_sf"/>
</dbReference>
<evidence type="ECO:0000313" key="2">
    <source>
        <dbReference type="EMBL" id="EYB69142.1"/>
    </source>
</evidence>
<dbReference type="Proteomes" id="UP000020492">
    <property type="component" value="Unassembled WGS sequence"/>
</dbReference>
<dbReference type="eggNOG" id="COG1846">
    <property type="taxonomic scope" value="Bacteria"/>
</dbReference>
<feature type="domain" description="HTH marR-type" evidence="1">
    <location>
        <begin position="28"/>
        <end position="163"/>
    </location>
</feature>
<sequence length="176" mass="19302">MTPPETPTLLERIRQDWSQVQPGLDPGPMLPFLLLDRLHTALVRQIETTYQAAGINPASWDLLLTLYRSAPAAGLTPTELSDLTAITGPSITNRVDRLVQKGLAERQASPSDRRSVRVRLTPPGRALVEELLPHHLANETKILAALTPTEAQTLERLALKLLSRLEAPQPAEAPAH</sequence>
<dbReference type="PROSITE" id="PS50995">
    <property type="entry name" value="HTH_MARR_2"/>
    <property type="match status" value="1"/>
</dbReference>
<gene>
    <name evidence="2" type="ORF">DEIPH_ctg011orf0121</name>
</gene>
<dbReference type="PANTHER" id="PTHR33164:SF104">
    <property type="entry name" value="TRANSCRIPTIONAL REGULATORY PROTEIN"/>
    <property type="match status" value="1"/>
</dbReference>
<organism evidence="2 3">
    <name type="scientific">Deinococcus phoenicis</name>
    <dbReference type="NCBI Taxonomy" id="1476583"/>
    <lineage>
        <taxon>Bacteria</taxon>
        <taxon>Thermotogati</taxon>
        <taxon>Deinococcota</taxon>
        <taxon>Deinococci</taxon>
        <taxon>Deinococcales</taxon>
        <taxon>Deinococcaceae</taxon>
        <taxon>Deinococcus</taxon>
    </lineage>
</organism>
<comment type="caution">
    <text evidence="2">The sequence shown here is derived from an EMBL/GenBank/DDBJ whole genome shotgun (WGS) entry which is preliminary data.</text>
</comment>
<dbReference type="STRING" id="1476583.DEIPH_ctg011orf0121"/>
<dbReference type="AlphaFoldDB" id="A0A016QTE2"/>
<dbReference type="GO" id="GO:0003700">
    <property type="term" value="F:DNA-binding transcription factor activity"/>
    <property type="evidence" value="ECO:0007669"/>
    <property type="project" value="InterPro"/>
</dbReference>
<dbReference type="OrthoDB" id="32523at2"/>
<dbReference type="InterPro" id="IPR036388">
    <property type="entry name" value="WH-like_DNA-bd_sf"/>
</dbReference>
<dbReference type="Gene3D" id="1.10.10.10">
    <property type="entry name" value="Winged helix-like DNA-binding domain superfamily/Winged helix DNA-binding domain"/>
    <property type="match status" value="1"/>
</dbReference>
<name>A0A016QTE2_9DEIO</name>
<reference evidence="2 3" key="1">
    <citation type="submission" date="2014-03" db="EMBL/GenBank/DDBJ databases">
        <title>Draft genome sequence of Deinococcus phoenicis 1P10ME.</title>
        <authorList>
            <person name="Stepanov V.G."/>
            <person name="Vaishampayan P."/>
            <person name="Venkateswaran K."/>
            <person name="Fox G.E."/>
        </authorList>
    </citation>
    <scope>NUCLEOTIDE SEQUENCE [LARGE SCALE GENOMIC DNA]</scope>
    <source>
        <strain evidence="2 3">1P10ME</strain>
    </source>
</reference>
<dbReference type="InterPro" id="IPR039422">
    <property type="entry name" value="MarR/SlyA-like"/>
</dbReference>
<dbReference type="PRINTS" id="PR00598">
    <property type="entry name" value="HTHMARR"/>
</dbReference>
<keyword evidence="3" id="KW-1185">Reference proteome</keyword>
<dbReference type="SUPFAM" id="SSF46785">
    <property type="entry name" value="Winged helix' DNA-binding domain"/>
    <property type="match status" value="1"/>
</dbReference>
<dbReference type="EMBL" id="JHAC01000011">
    <property type="protein sequence ID" value="EYB69142.1"/>
    <property type="molecule type" value="Genomic_DNA"/>
</dbReference>
<dbReference type="PATRIC" id="fig|1476583.3.peg.742"/>
<dbReference type="SMART" id="SM00347">
    <property type="entry name" value="HTH_MARR"/>
    <property type="match status" value="1"/>
</dbReference>
<evidence type="ECO:0000313" key="3">
    <source>
        <dbReference type="Proteomes" id="UP000020492"/>
    </source>
</evidence>
<protein>
    <submittedName>
        <fullName evidence="2">MarR family transcriptional regulator</fullName>
    </submittedName>
</protein>
<dbReference type="InterPro" id="IPR000835">
    <property type="entry name" value="HTH_MarR-typ"/>
</dbReference>
<proteinExistence type="predicted"/>
<dbReference type="Pfam" id="PF12802">
    <property type="entry name" value="MarR_2"/>
    <property type="match status" value="1"/>
</dbReference>
<evidence type="ECO:0000259" key="1">
    <source>
        <dbReference type="PROSITE" id="PS50995"/>
    </source>
</evidence>